<dbReference type="PANTHER" id="PTHR24096:SF422">
    <property type="entry name" value="BCDNA.GH02901"/>
    <property type="match status" value="1"/>
</dbReference>
<gene>
    <name evidence="2" type="ORF">LshimejAT787_2300320</name>
</gene>
<dbReference type="OrthoDB" id="6509636at2759"/>
<accession>A0A9P3PYM1</accession>
<protein>
    <submittedName>
        <fullName evidence="2">Acetyl-CoA synthetase-like protein</fullName>
    </submittedName>
</protein>
<dbReference type="InterPro" id="IPR020845">
    <property type="entry name" value="AMP-binding_CS"/>
</dbReference>
<reference evidence="2" key="1">
    <citation type="submission" date="2022-07" db="EMBL/GenBank/DDBJ databases">
        <title>The genome of Lyophyllum shimeji provides insight into the initial evolution of ectomycorrhizal fungal genome.</title>
        <authorList>
            <person name="Kobayashi Y."/>
            <person name="Shibata T."/>
            <person name="Hirakawa H."/>
            <person name="Shigenobu S."/>
            <person name="Nishiyama T."/>
            <person name="Yamada A."/>
            <person name="Hasebe M."/>
            <person name="Kawaguchi M."/>
        </authorList>
    </citation>
    <scope>NUCLEOTIDE SEQUENCE</scope>
    <source>
        <strain evidence="2">AT787</strain>
    </source>
</reference>
<dbReference type="GO" id="GO:0016405">
    <property type="term" value="F:CoA-ligase activity"/>
    <property type="evidence" value="ECO:0007669"/>
    <property type="project" value="TreeGrafter"/>
</dbReference>
<proteinExistence type="predicted"/>
<dbReference type="SUPFAM" id="SSF56801">
    <property type="entry name" value="Acetyl-CoA synthetase-like"/>
    <property type="match status" value="1"/>
</dbReference>
<dbReference type="Gene3D" id="3.40.50.12780">
    <property type="entry name" value="N-terminal domain of ligase-like"/>
    <property type="match status" value="2"/>
</dbReference>
<dbReference type="EMBL" id="BRPK01000023">
    <property type="protein sequence ID" value="GLB45472.1"/>
    <property type="molecule type" value="Genomic_DNA"/>
</dbReference>
<dbReference type="Proteomes" id="UP001063166">
    <property type="component" value="Unassembled WGS sequence"/>
</dbReference>
<evidence type="ECO:0000313" key="2">
    <source>
        <dbReference type="EMBL" id="GLB45472.1"/>
    </source>
</evidence>
<dbReference type="Pfam" id="PF00501">
    <property type="entry name" value="AMP-binding"/>
    <property type="match status" value="2"/>
</dbReference>
<name>A0A9P3PYM1_LYOSH</name>
<dbReference type="PANTHER" id="PTHR24096">
    <property type="entry name" value="LONG-CHAIN-FATTY-ACID--COA LIGASE"/>
    <property type="match status" value="1"/>
</dbReference>
<dbReference type="InterPro" id="IPR042099">
    <property type="entry name" value="ANL_N_sf"/>
</dbReference>
<evidence type="ECO:0000313" key="3">
    <source>
        <dbReference type="Proteomes" id="UP001063166"/>
    </source>
</evidence>
<sequence length="303" mass="32588">MNVFGSNDDALPHIPDDITLAQFVLEYEHPLKSERGGVPCLIEDSTGRKISFDEVKNNTRALASVLRFTYSIGQNDVVMVSSPNHTEFPVVLWAVLMLGGIVSCSNPQFTVGELVHHLRTVKVTFAIAHSSNITTVLSAALLAGLSSDRVILIDRMTQAEPGIPNVHDLRQAGLRQKLAFQERALGPGEGRRKVALLSWSSGTTGMPKADWLTKARSRANAQIGQAYGLTEMTCTLAMIAGTQKRGPLGSGGRLLPGVRARVVRPDGSSANYGEEGEFVVKGPAAALGYLNHERGTRDTFVDG</sequence>
<keyword evidence="3" id="KW-1185">Reference proteome</keyword>
<organism evidence="2 3">
    <name type="scientific">Lyophyllum shimeji</name>
    <name type="common">Hon-shimeji</name>
    <name type="synonym">Tricholoma shimeji</name>
    <dbReference type="NCBI Taxonomy" id="47721"/>
    <lineage>
        <taxon>Eukaryota</taxon>
        <taxon>Fungi</taxon>
        <taxon>Dikarya</taxon>
        <taxon>Basidiomycota</taxon>
        <taxon>Agaricomycotina</taxon>
        <taxon>Agaricomycetes</taxon>
        <taxon>Agaricomycetidae</taxon>
        <taxon>Agaricales</taxon>
        <taxon>Tricholomatineae</taxon>
        <taxon>Lyophyllaceae</taxon>
        <taxon>Lyophyllum</taxon>
    </lineage>
</organism>
<feature type="domain" description="AMP-dependent synthetase/ligase" evidence="1">
    <location>
        <begin position="38"/>
        <end position="209"/>
    </location>
</feature>
<comment type="caution">
    <text evidence="2">The sequence shown here is derived from an EMBL/GenBank/DDBJ whole genome shotgun (WGS) entry which is preliminary data.</text>
</comment>
<dbReference type="PROSITE" id="PS00455">
    <property type="entry name" value="AMP_BINDING"/>
    <property type="match status" value="1"/>
</dbReference>
<dbReference type="InterPro" id="IPR000873">
    <property type="entry name" value="AMP-dep_synth/lig_dom"/>
</dbReference>
<feature type="domain" description="AMP-dependent synthetase/ligase" evidence="1">
    <location>
        <begin position="213"/>
        <end position="290"/>
    </location>
</feature>
<evidence type="ECO:0000259" key="1">
    <source>
        <dbReference type="Pfam" id="PF00501"/>
    </source>
</evidence>
<dbReference type="AlphaFoldDB" id="A0A9P3PYM1"/>